<keyword evidence="10" id="KW-1185">Reference proteome</keyword>
<evidence type="ECO:0000256" key="7">
    <source>
        <dbReference type="HAMAP-Rule" id="MF_00523"/>
    </source>
</evidence>
<evidence type="ECO:0000313" key="9">
    <source>
        <dbReference type="EMBL" id="SUX24741.1"/>
    </source>
</evidence>
<dbReference type="InterPro" id="IPR020573">
    <property type="entry name" value="UDP_GlcNAc_AcTrfase_non-rep"/>
</dbReference>
<comment type="function">
    <text evidence="7">Catalyzes the N-acylation of UDP-3-O-acylglucosamine using 3-hydroxyacyl-ACP as the acyl donor. Is involved in the biosynthesis of lipid A, a phosphorylated glycolipid that anchors the lipopolysaccharide to the outer membrane of the cell.</text>
</comment>
<evidence type="ECO:0000256" key="3">
    <source>
        <dbReference type="ARBA" id="ARBA00022679"/>
    </source>
</evidence>
<dbReference type="PANTHER" id="PTHR43378:SF2">
    <property type="entry name" value="UDP-3-O-ACYLGLUCOSAMINE N-ACYLTRANSFERASE 1, MITOCHONDRIAL-RELATED"/>
    <property type="match status" value="1"/>
</dbReference>
<dbReference type="InterPro" id="IPR011004">
    <property type="entry name" value="Trimer_LpxA-like_sf"/>
</dbReference>
<feature type="domain" description="UDP-3-O-[3-hydroxymyristoyl] glucosamine N-acyltransferase non-repeat region" evidence="8">
    <location>
        <begin position="23"/>
        <end position="84"/>
    </location>
</feature>
<reference evidence="9 10" key="1">
    <citation type="submission" date="2018-06" db="EMBL/GenBank/DDBJ databases">
        <authorList>
            <consortium name="Pathogen Informatics"/>
            <person name="Doyle S."/>
        </authorList>
    </citation>
    <scope>NUCLEOTIDE SEQUENCE [LARGE SCALE GENOMIC DNA]</scope>
    <source>
        <strain evidence="9 10">NCTC13294</strain>
    </source>
</reference>
<keyword evidence="5 7" id="KW-0443">Lipid metabolism</keyword>
<dbReference type="InterPro" id="IPR001451">
    <property type="entry name" value="Hexapep"/>
</dbReference>
<dbReference type="Pfam" id="PF04613">
    <property type="entry name" value="LpxD"/>
    <property type="match status" value="1"/>
</dbReference>
<comment type="catalytic activity">
    <reaction evidence="7">
        <text>a UDP-3-O-[(3R)-3-hydroxyacyl]-alpha-D-glucosamine + a (3R)-hydroxyacyl-[ACP] = a UDP-2-N,3-O-bis[(3R)-3-hydroxyacyl]-alpha-D-glucosamine + holo-[ACP] + H(+)</text>
        <dbReference type="Rhea" id="RHEA:53836"/>
        <dbReference type="Rhea" id="RHEA-COMP:9685"/>
        <dbReference type="Rhea" id="RHEA-COMP:9945"/>
        <dbReference type="ChEBI" id="CHEBI:15378"/>
        <dbReference type="ChEBI" id="CHEBI:64479"/>
        <dbReference type="ChEBI" id="CHEBI:78827"/>
        <dbReference type="ChEBI" id="CHEBI:137740"/>
        <dbReference type="ChEBI" id="CHEBI:137748"/>
        <dbReference type="EC" id="2.3.1.191"/>
    </reaction>
</comment>
<dbReference type="SUPFAM" id="SSF51161">
    <property type="entry name" value="Trimeric LpxA-like enzymes"/>
    <property type="match status" value="1"/>
</dbReference>
<dbReference type="HAMAP" id="MF_00523">
    <property type="entry name" value="LpxD"/>
    <property type="match status" value="1"/>
</dbReference>
<dbReference type="GO" id="GO:0103118">
    <property type="term" value="F:UDP-3-O-[(3R)-3-hydroxyacyl]-glucosamine N-acyltransferase activity"/>
    <property type="evidence" value="ECO:0007669"/>
    <property type="project" value="UniProtKB-EC"/>
</dbReference>
<organism evidence="9 10">
    <name type="scientific">Cardiobacterium valvarum</name>
    <dbReference type="NCBI Taxonomy" id="194702"/>
    <lineage>
        <taxon>Bacteria</taxon>
        <taxon>Pseudomonadati</taxon>
        <taxon>Pseudomonadota</taxon>
        <taxon>Gammaproteobacteria</taxon>
        <taxon>Cardiobacteriales</taxon>
        <taxon>Cardiobacteriaceae</taxon>
        <taxon>Cardiobacterium</taxon>
    </lineage>
</organism>
<dbReference type="PANTHER" id="PTHR43378">
    <property type="entry name" value="UDP-3-O-ACYLGLUCOSAMINE N-ACYLTRANSFERASE"/>
    <property type="match status" value="1"/>
</dbReference>
<keyword evidence="4 7" id="KW-0677">Repeat</keyword>
<dbReference type="GO" id="GO:0016020">
    <property type="term" value="C:membrane"/>
    <property type="evidence" value="ECO:0007669"/>
    <property type="project" value="GOC"/>
</dbReference>
<dbReference type="Pfam" id="PF00132">
    <property type="entry name" value="Hexapep"/>
    <property type="match status" value="2"/>
</dbReference>
<accession>A0A381ECH9</accession>
<evidence type="ECO:0000256" key="1">
    <source>
        <dbReference type="ARBA" id="ARBA00022516"/>
    </source>
</evidence>
<keyword evidence="6 7" id="KW-0012">Acyltransferase</keyword>
<dbReference type="EC" id="2.3.1.191" evidence="7"/>
<dbReference type="OrthoDB" id="9784739at2"/>
<keyword evidence="3 7" id="KW-0808">Transferase</keyword>
<name>A0A381ECH9_9GAMM</name>
<dbReference type="GO" id="GO:0009245">
    <property type="term" value="P:lipid A biosynthetic process"/>
    <property type="evidence" value="ECO:0007669"/>
    <property type="project" value="UniProtKB-UniRule"/>
</dbReference>
<comment type="pathway">
    <text evidence="7">Bacterial outer membrane biogenesis; LPS lipid A biosynthesis.</text>
</comment>
<evidence type="ECO:0000256" key="2">
    <source>
        <dbReference type="ARBA" id="ARBA00022556"/>
    </source>
</evidence>
<dbReference type="EMBL" id="UFUW01000001">
    <property type="protein sequence ID" value="SUX24741.1"/>
    <property type="molecule type" value="Genomic_DNA"/>
</dbReference>
<dbReference type="RefSeq" id="WP_115612203.1">
    <property type="nucleotide sequence ID" value="NZ_JBHLZC010000003.1"/>
</dbReference>
<evidence type="ECO:0000256" key="4">
    <source>
        <dbReference type="ARBA" id="ARBA00022737"/>
    </source>
</evidence>
<dbReference type="InterPro" id="IPR007691">
    <property type="entry name" value="LpxD"/>
</dbReference>
<keyword evidence="1 7" id="KW-0444">Lipid biosynthesis</keyword>
<proteinExistence type="inferred from homology"/>
<dbReference type="GO" id="GO:0016410">
    <property type="term" value="F:N-acyltransferase activity"/>
    <property type="evidence" value="ECO:0007669"/>
    <property type="project" value="InterPro"/>
</dbReference>
<sequence length="324" mass="33357">MKTSAGDIAARLGGTLHGDPATPIHGVGTLQDGQAGEIGFLTDAHYRQYLPASRLAAILVAEACPEAPMTQIIVKDVKRAWRHLTDGFAPPPPAPVISPQAHIDPSATLGANISIGAGAVIGAGADIGDGCRIAPLAYIADGVTIGRDSNIGSGVRILEKTTIGARANILANAVIGERGFGNNFEDGRWLPVAQLGGVRIGDDVEIGACTTIDRGAVSDTIIGNGVKLDNHIQIGHNVRIGDHTVIAGSAVIAGSVTFGRYCVVGGACVFTGHITICDGAQFTGHSSISKSIHQPGAYSSGIPAMPALQWKKFFAKLKLLAKEK</sequence>
<dbReference type="NCBIfam" id="TIGR01853">
    <property type="entry name" value="lipid_A_lpxD"/>
    <property type="match status" value="1"/>
</dbReference>
<keyword evidence="2 7" id="KW-0441">Lipid A biosynthesis</keyword>
<evidence type="ECO:0000256" key="5">
    <source>
        <dbReference type="ARBA" id="ARBA00023098"/>
    </source>
</evidence>
<dbReference type="Gene3D" id="3.40.1390.10">
    <property type="entry name" value="MurE/MurF, N-terminal domain"/>
    <property type="match status" value="1"/>
</dbReference>
<gene>
    <name evidence="7 9" type="primary">lpxD</name>
    <name evidence="9" type="ORF">NCTC13294_02036</name>
</gene>
<evidence type="ECO:0000313" key="10">
    <source>
        <dbReference type="Proteomes" id="UP000254572"/>
    </source>
</evidence>
<dbReference type="Gene3D" id="2.160.10.10">
    <property type="entry name" value="Hexapeptide repeat proteins"/>
    <property type="match status" value="1"/>
</dbReference>
<dbReference type="AlphaFoldDB" id="A0A381ECH9"/>
<feature type="active site" description="Proton acceptor" evidence="7">
    <location>
        <position position="236"/>
    </location>
</feature>
<comment type="subunit">
    <text evidence="7">Homotrimer.</text>
</comment>
<dbReference type="NCBIfam" id="NF002060">
    <property type="entry name" value="PRK00892.1"/>
    <property type="match status" value="1"/>
</dbReference>
<evidence type="ECO:0000256" key="6">
    <source>
        <dbReference type="ARBA" id="ARBA00023315"/>
    </source>
</evidence>
<protein>
    <recommendedName>
        <fullName evidence="7">UDP-3-O-acylglucosamine N-acyltransferase</fullName>
        <ecNumber evidence="7">2.3.1.191</ecNumber>
    </recommendedName>
</protein>
<evidence type="ECO:0000259" key="8">
    <source>
        <dbReference type="Pfam" id="PF04613"/>
    </source>
</evidence>
<dbReference type="Proteomes" id="UP000254572">
    <property type="component" value="Unassembled WGS sequence"/>
</dbReference>
<dbReference type="UniPathway" id="UPA00973"/>
<comment type="similarity">
    <text evidence="7">Belongs to the transferase hexapeptide repeat family. LpxD subfamily.</text>
</comment>
<dbReference type="CDD" id="cd03352">
    <property type="entry name" value="LbH_LpxD"/>
    <property type="match status" value="1"/>
</dbReference>